<evidence type="ECO:0008006" key="5">
    <source>
        <dbReference type="Google" id="ProtNLM"/>
    </source>
</evidence>
<evidence type="ECO:0000256" key="2">
    <source>
        <dbReference type="SAM" id="SignalP"/>
    </source>
</evidence>
<keyword evidence="2" id="KW-0732">Signal</keyword>
<keyword evidence="1" id="KW-0472">Membrane</keyword>
<dbReference type="EMBL" id="JADNRY010000021">
    <property type="protein sequence ID" value="KAF9072987.1"/>
    <property type="molecule type" value="Genomic_DNA"/>
</dbReference>
<proteinExistence type="predicted"/>
<dbReference type="OrthoDB" id="72269at2759"/>
<feature type="transmembrane region" description="Helical" evidence="1">
    <location>
        <begin position="84"/>
        <end position="101"/>
    </location>
</feature>
<feature type="transmembrane region" description="Helical" evidence="1">
    <location>
        <begin position="298"/>
        <end position="324"/>
    </location>
</feature>
<gene>
    <name evidence="3" type="ORF">BDP27DRAFT_1417750</name>
</gene>
<sequence length="339" mass="36556">MASKVFNVVALVTFSALAVQAFNYIIGHAQASGLYDKLGAHCHANVDGLISYRLPYTGIAAIDEILCNIVAFFHVSFEPEVKPALAYLLISAIPIVSHPFFEAHRPSSPFVLGYPVIITQLMQILSFGASFSVYWMVFILSGAAQTRSGPKSTITKAQAQAVLFGVLLGMILLSGCLFAFQDPFVTAIWQISPIVVATASFVQYTATPTTERQTDSGYPLIRGFYLASFLLISSVHITMLTTKNPEELKALFLPSVDILPSSTSAALQALNVLQWDGVFGLGASVLATLWFGQNVTEVLALLVCNVLASPLVGPGAAFAASALWRESRLHRDFKSTKTE</sequence>
<feature type="signal peptide" evidence="2">
    <location>
        <begin position="1"/>
        <end position="21"/>
    </location>
</feature>
<evidence type="ECO:0000313" key="4">
    <source>
        <dbReference type="Proteomes" id="UP000772434"/>
    </source>
</evidence>
<reference evidence="3" key="1">
    <citation type="submission" date="2020-11" db="EMBL/GenBank/DDBJ databases">
        <authorList>
            <consortium name="DOE Joint Genome Institute"/>
            <person name="Ahrendt S."/>
            <person name="Riley R."/>
            <person name="Andreopoulos W."/>
            <person name="Labutti K."/>
            <person name="Pangilinan J."/>
            <person name="Ruiz-Duenas F.J."/>
            <person name="Barrasa J.M."/>
            <person name="Sanchez-Garcia M."/>
            <person name="Camarero S."/>
            <person name="Miyauchi S."/>
            <person name="Serrano A."/>
            <person name="Linde D."/>
            <person name="Babiker R."/>
            <person name="Drula E."/>
            <person name="Ayuso-Fernandez I."/>
            <person name="Pacheco R."/>
            <person name="Padilla G."/>
            <person name="Ferreira P."/>
            <person name="Barriuso J."/>
            <person name="Kellner H."/>
            <person name="Castanera R."/>
            <person name="Alfaro M."/>
            <person name="Ramirez L."/>
            <person name="Pisabarro A.G."/>
            <person name="Kuo A."/>
            <person name="Tritt A."/>
            <person name="Lipzen A."/>
            <person name="He G."/>
            <person name="Yan M."/>
            <person name="Ng V."/>
            <person name="Cullen D."/>
            <person name="Martin F."/>
            <person name="Rosso M.-N."/>
            <person name="Henrissat B."/>
            <person name="Hibbett D."/>
            <person name="Martinez A.T."/>
            <person name="Grigoriev I.V."/>
        </authorList>
    </citation>
    <scope>NUCLEOTIDE SEQUENCE</scope>
    <source>
        <strain evidence="3">AH 40177</strain>
    </source>
</reference>
<feature type="transmembrane region" description="Helical" evidence="1">
    <location>
        <begin position="187"/>
        <end position="207"/>
    </location>
</feature>
<comment type="caution">
    <text evidence="3">The sequence shown here is derived from an EMBL/GenBank/DDBJ whole genome shotgun (WGS) entry which is preliminary data.</text>
</comment>
<evidence type="ECO:0000256" key="1">
    <source>
        <dbReference type="SAM" id="Phobius"/>
    </source>
</evidence>
<organism evidence="3 4">
    <name type="scientific">Rhodocollybia butyracea</name>
    <dbReference type="NCBI Taxonomy" id="206335"/>
    <lineage>
        <taxon>Eukaryota</taxon>
        <taxon>Fungi</taxon>
        <taxon>Dikarya</taxon>
        <taxon>Basidiomycota</taxon>
        <taxon>Agaricomycotina</taxon>
        <taxon>Agaricomycetes</taxon>
        <taxon>Agaricomycetidae</taxon>
        <taxon>Agaricales</taxon>
        <taxon>Marasmiineae</taxon>
        <taxon>Omphalotaceae</taxon>
        <taxon>Rhodocollybia</taxon>
    </lineage>
</organism>
<feature type="transmembrane region" description="Helical" evidence="1">
    <location>
        <begin position="219"/>
        <end position="239"/>
    </location>
</feature>
<accession>A0A9P5Q2N3</accession>
<feature type="chain" id="PRO_5040359825" description="Vomeronasal type-1 receptor" evidence="2">
    <location>
        <begin position="22"/>
        <end position="339"/>
    </location>
</feature>
<keyword evidence="1" id="KW-0812">Transmembrane</keyword>
<keyword evidence="4" id="KW-1185">Reference proteome</keyword>
<feature type="transmembrane region" description="Helical" evidence="1">
    <location>
        <begin position="121"/>
        <end position="140"/>
    </location>
</feature>
<name>A0A9P5Q2N3_9AGAR</name>
<feature type="transmembrane region" description="Helical" evidence="1">
    <location>
        <begin position="55"/>
        <end position="77"/>
    </location>
</feature>
<feature type="transmembrane region" description="Helical" evidence="1">
    <location>
        <begin position="161"/>
        <end position="181"/>
    </location>
</feature>
<keyword evidence="1" id="KW-1133">Transmembrane helix</keyword>
<evidence type="ECO:0000313" key="3">
    <source>
        <dbReference type="EMBL" id="KAF9072987.1"/>
    </source>
</evidence>
<protein>
    <recommendedName>
        <fullName evidence="5">Vomeronasal type-1 receptor</fullName>
    </recommendedName>
</protein>
<dbReference type="Proteomes" id="UP000772434">
    <property type="component" value="Unassembled WGS sequence"/>
</dbReference>
<dbReference type="AlphaFoldDB" id="A0A9P5Q2N3"/>